<dbReference type="EMBL" id="LWBS01000471">
    <property type="protein sequence ID" value="OAP87978.1"/>
    <property type="molecule type" value="Genomic_DNA"/>
</dbReference>
<proteinExistence type="predicted"/>
<comment type="caution">
    <text evidence="1">The sequence shown here is derived from an EMBL/GenBank/DDBJ whole genome shotgun (WGS) entry which is preliminary data.</text>
</comment>
<accession>A0A179B8I0</accession>
<gene>
    <name evidence="1" type="ORF">A4U53_36190</name>
</gene>
<name>A0A179B8I0_RHILE</name>
<protein>
    <submittedName>
        <fullName evidence="1">Uncharacterized protein</fullName>
    </submittedName>
</protein>
<dbReference type="AlphaFoldDB" id="A0A179B8I0"/>
<sequence length="120" mass="13551">MTALDEDKICAIGRSFSASDLAILGWKPAIAKGRVTPWPAAEEKHLNAFRGVIELGRYIEFTTRLWEGTGHRYAPDGKAKVSAFPNSRAPRFKRRQAFVRIKEVTDMRDGIFAKPKKLTF</sequence>
<reference evidence="1" key="1">
    <citation type="submission" date="2016-04" db="EMBL/GenBank/DDBJ databases">
        <title>Fast-growing isolate from the root nodules of Vavilovia formosa.</title>
        <authorList>
            <person name="Kimeklis A."/>
            <person name="Safronova V."/>
            <person name="Belimov A."/>
            <person name="Andronov E."/>
        </authorList>
    </citation>
    <scope>NUCLEOTIDE SEQUENCE [LARGE SCALE GENOMIC DNA]</scope>
    <source>
        <strain evidence="1">Vaf-46</strain>
    </source>
</reference>
<organism evidence="1">
    <name type="scientific">Rhizobium leguminosarum</name>
    <dbReference type="NCBI Taxonomy" id="384"/>
    <lineage>
        <taxon>Bacteria</taxon>
        <taxon>Pseudomonadati</taxon>
        <taxon>Pseudomonadota</taxon>
        <taxon>Alphaproteobacteria</taxon>
        <taxon>Hyphomicrobiales</taxon>
        <taxon>Rhizobiaceae</taxon>
        <taxon>Rhizobium/Agrobacterium group</taxon>
        <taxon>Rhizobium</taxon>
    </lineage>
</organism>
<evidence type="ECO:0000313" key="1">
    <source>
        <dbReference type="EMBL" id="OAP87978.1"/>
    </source>
</evidence>